<reference evidence="2 3" key="1">
    <citation type="submission" date="2018-12" db="EMBL/GenBank/DDBJ databases">
        <authorList>
            <consortium name="Pathogen Informatics"/>
        </authorList>
    </citation>
    <scope>NUCLEOTIDE SEQUENCE [LARGE SCALE GENOMIC DNA]</scope>
    <source>
        <strain evidence="2 3">NCTC10437</strain>
    </source>
</reference>
<name>A0A3S4TBX5_MYCAU</name>
<evidence type="ECO:0000313" key="3">
    <source>
        <dbReference type="Proteomes" id="UP000279306"/>
    </source>
</evidence>
<dbReference type="AlphaFoldDB" id="A0A3S4TBX5"/>
<organism evidence="2 3">
    <name type="scientific">Mycolicibacterium aurum</name>
    <name type="common">Mycobacterium aurum</name>
    <dbReference type="NCBI Taxonomy" id="1791"/>
    <lineage>
        <taxon>Bacteria</taxon>
        <taxon>Bacillati</taxon>
        <taxon>Actinomycetota</taxon>
        <taxon>Actinomycetes</taxon>
        <taxon>Mycobacteriales</taxon>
        <taxon>Mycobacteriaceae</taxon>
        <taxon>Mycolicibacterium</taxon>
    </lineage>
</organism>
<sequence>MHRGAAVSTLVVVIVAAAALVWHNLPTPTDLYGPFDVHGAAGQPVRGHSVVATVNSLRIGAQVNSVQAAGEWVVVDTTLEATDSTALPRAELIVGPNSYTPSDRFFMEALGAEIAPGITQRGSWVFDVAAPLVADGASEPITLRVWTGSDILASRLVIDVSVDDSRIARADDIELTPAEVSAR</sequence>
<protein>
    <submittedName>
        <fullName evidence="2">Uncharacterized protein</fullName>
    </submittedName>
</protein>
<evidence type="ECO:0000256" key="1">
    <source>
        <dbReference type="ARBA" id="ARBA00022729"/>
    </source>
</evidence>
<evidence type="ECO:0000313" key="2">
    <source>
        <dbReference type="EMBL" id="VEG55731.1"/>
    </source>
</evidence>
<dbReference type="Gene3D" id="2.60.40.1240">
    <property type="match status" value="1"/>
</dbReference>
<dbReference type="STRING" id="1791.GCA_001049355_01290"/>
<keyword evidence="1" id="KW-0732">Signal</keyword>
<accession>A0A3S4TBX5</accession>
<dbReference type="EMBL" id="LR134356">
    <property type="protein sequence ID" value="VEG55731.1"/>
    <property type="molecule type" value="Genomic_DNA"/>
</dbReference>
<dbReference type="InterPro" id="IPR029050">
    <property type="entry name" value="Immunoprotect_excell_Ig-like"/>
</dbReference>
<dbReference type="KEGG" id="mauu:NCTC10437_03153"/>
<keyword evidence="3" id="KW-1185">Reference proteome</keyword>
<gene>
    <name evidence="2" type="ORF">NCTC10437_03153</name>
</gene>
<proteinExistence type="predicted"/>
<dbReference type="Proteomes" id="UP000279306">
    <property type="component" value="Chromosome"/>
</dbReference>